<dbReference type="Pfam" id="PF08867">
    <property type="entry name" value="FRG"/>
    <property type="match status" value="1"/>
</dbReference>
<reference evidence="2 3" key="1">
    <citation type="submission" date="2014-01" db="EMBL/GenBank/DDBJ databases">
        <authorList>
            <person name="Durkin A.S."/>
            <person name="McCorrison J."/>
            <person name="Torralba M."/>
            <person name="Gillis M."/>
            <person name="Haft D.H."/>
            <person name="Methe B."/>
            <person name="Sutton G."/>
            <person name="Nelson K.E."/>
        </authorList>
    </citation>
    <scope>NUCLEOTIDE SEQUENCE [LARGE SCALE GENOMIC DNA]</scope>
    <source>
        <strain evidence="2 3">ATCC 51270</strain>
    </source>
</reference>
<comment type="caution">
    <text evidence="2">The sequence shown here is derived from an EMBL/GenBank/DDBJ whole genome shotgun (WGS) entry which is preliminary data.</text>
</comment>
<accession>Z4WW79</accession>
<dbReference type="EMBL" id="JDFF01000019">
    <property type="protein sequence ID" value="EWC92030.1"/>
    <property type="molecule type" value="Genomic_DNA"/>
</dbReference>
<feature type="domain" description="FRG" evidence="1">
    <location>
        <begin position="42"/>
        <end position="140"/>
    </location>
</feature>
<dbReference type="RefSeq" id="WP_044168944.1">
    <property type="nucleotide sequence ID" value="NZ_JDFF01000019.1"/>
</dbReference>
<dbReference type="PATRIC" id="fig|887901.3.peg.1055"/>
<gene>
    <name evidence="2" type="ORF">HMPREF0636_0884</name>
</gene>
<dbReference type="Proteomes" id="UP000023482">
    <property type="component" value="Unassembled WGS sequence"/>
</dbReference>
<sequence>MNQDTIPDTSSISSHHDNEITSVVAFINAIKEDIDDPFSENRGTEVFYRGHADESWDLKPSIVRSDKGIKNEHLLFRDMVAHVPQDFSECKSALDYLVQMQHYGLPTRLLDVTTNPLVALYFACQPAGDTTVSGIVNAAFDAAYGIAFDAEAYAENYPDGSSISSNSDRLEAILSSVGVLAGVLTAANTKHEENPIGARMVSCIVASLIKEFPDLAAEIQAGVDAGKKAAIEAGPKDGAVYLFSVPENRVKHYDSETVSILSNLAKCDDSDIDFSTKQSSDEEEHNRLEEFNEQPSIQILLHQVEEEKPYFSPLIDPHDLGSVFLVKAKYGNPRITNQAGAFFLFGLGIDQDDPLDLEEQSLAKGGHVEIPSDWIRHKFIVPKEKKTKILEELAHLGITESYIYPGIEQYAKELKKRYNL</sequence>
<evidence type="ECO:0000313" key="2">
    <source>
        <dbReference type="EMBL" id="EWC92030.1"/>
    </source>
</evidence>
<dbReference type="InterPro" id="IPR014966">
    <property type="entry name" value="FRG-dom"/>
</dbReference>
<protein>
    <submittedName>
        <fullName evidence="2">FRG domain protein</fullName>
    </submittedName>
</protein>
<evidence type="ECO:0000259" key="1">
    <source>
        <dbReference type="SMART" id="SM00901"/>
    </source>
</evidence>
<name>Z4WW79_9PORP</name>
<proteinExistence type="predicted"/>
<dbReference type="AlphaFoldDB" id="Z4WW79"/>
<dbReference type="SMART" id="SM00901">
    <property type="entry name" value="FRG"/>
    <property type="match status" value="1"/>
</dbReference>
<organism evidence="2 3">
    <name type="scientific">Porphyromonas catoniae ATCC 51270</name>
    <dbReference type="NCBI Taxonomy" id="887901"/>
    <lineage>
        <taxon>Bacteria</taxon>
        <taxon>Pseudomonadati</taxon>
        <taxon>Bacteroidota</taxon>
        <taxon>Bacteroidia</taxon>
        <taxon>Bacteroidales</taxon>
        <taxon>Porphyromonadaceae</taxon>
        <taxon>Porphyromonas</taxon>
    </lineage>
</organism>
<evidence type="ECO:0000313" key="3">
    <source>
        <dbReference type="Proteomes" id="UP000023482"/>
    </source>
</evidence>
<keyword evidence="3" id="KW-1185">Reference proteome</keyword>